<gene>
    <name evidence="4" type="ORF">ONB1V03_LOCUS4392</name>
</gene>
<keyword evidence="5" id="KW-1185">Reference proteome</keyword>
<comment type="similarity">
    <text evidence="3">Belongs to the choline/ethanolamine kinase family.</text>
</comment>
<keyword evidence="1" id="KW-0444">Lipid biosynthesis</keyword>
<dbReference type="AlphaFoldDB" id="A0A7R9LLR0"/>
<dbReference type="Pfam" id="PF01633">
    <property type="entry name" value="Choline_kinase"/>
    <property type="match status" value="1"/>
</dbReference>
<evidence type="ECO:0000256" key="3">
    <source>
        <dbReference type="ARBA" id="ARBA00038211"/>
    </source>
</evidence>
<dbReference type="SUPFAM" id="SSF56112">
    <property type="entry name" value="Protein kinase-like (PK-like)"/>
    <property type="match status" value="1"/>
</dbReference>
<dbReference type="PANTHER" id="PTHR22603">
    <property type="entry name" value="CHOLINE/ETHANOALAMINE KINASE"/>
    <property type="match status" value="1"/>
</dbReference>
<dbReference type="Gene3D" id="3.30.200.20">
    <property type="entry name" value="Phosphorylase Kinase, domain 1"/>
    <property type="match status" value="1"/>
</dbReference>
<keyword evidence="2" id="KW-1208">Phospholipid metabolism</keyword>
<evidence type="ECO:0000313" key="5">
    <source>
        <dbReference type="Proteomes" id="UP000728032"/>
    </source>
</evidence>
<dbReference type="EMBL" id="OC916329">
    <property type="protein sequence ID" value="CAD7643934.1"/>
    <property type="molecule type" value="Genomic_DNA"/>
</dbReference>
<dbReference type="InterPro" id="IPR011009">
    <property type="entry name" value="Kinase-like_dom_sf"/>
</dbReference>
<keyword evidence="1" id="KW-0443">Lipid metabolism</keyword>
<dbReference type="PANTHER" id="PTHR22603:SF93">
    <property type="entry name" value="RE24176P"/>
    <property type="match status" value="1"/>
</dbReference>
<organism evidence="4">
    <name type="scientific">Oppiella nova</name>
    <dbReference type="NCBI Taxonomy" id="334625"/>
    <lineage>
        <taxon>Eukaryota</taxon>
        <taxon>Metazoa</taxon>
        <taxon>Ecdysozoa</taxon>
        <taxon>Arthropoda</taxon>
        <taxon>Chelicerata</taxon>
        <taxon>Arachnida</taxon>
        <taxon>Acari</taxon>
        <taxon>Acariformes</taxon>
        <taxon>Sarcoptiformes</taxon>
        <taxon>Oribatida</taxon>
        <taxon>Brachypylina</taxon>
        <taxon>Oppioidea</taxon>
        <taxon>Oppiidae</taxon>
        <taxon>Oppiella</taxon>
    </lineage>
</organism>
<keyword evidence="1" id="KW-0594">Phospholipid biosynthesis</keyword>
<dbReference type="GO" id="GO:0006646">
    <property type="term" value="P:phosphatidylethanolamine biosynthetic process"/>
    <property type="evidence" value="ECO:0007669"/>
    <property type="project" value="TreeGrafter"/>
</dbReference>
<dbReference type="GO" id="GO:0004103">
    <property type="term" value="F:choline kinase activity"/>
    <property type="evidence" value="ECO:0007669"/>
    <property type="project" value="TreeGrafter"/>
</dbReference>
<evidence type="ECO:0000256" key="2">
    <source>
        <dbReference type="ARBA" id="ARBA00023264"/>
    </source>
</evidence>
<dbReference type="GO" id="GO:0004305">
    <property type="term" value="F:ethanolamine kinase activity"/>
    <property type="evidence" value="ECO:0007669"/>
    <property type="project" value="TreeGrafter"/>
</dbReference>
<sequence length="379" mass="44350">MRDIKSVKEFDFENIALLKGDTPDDIKEKCLQSCKDYLAHNWIQQTVDTIQFKRLSGGLSNQMYFVAISKPSTTSHVPQEVVIRIYGNKQFNNLDNTDNERLTDVIIAVMIADINLGPKIYGIFESGQILHFYKHRQFRLNEQNDPKLSTQLFRQLAKLHALDVPIKRTNNWIFDYFDNFYEIGFRDFPINELIDEYNCQTLKTHDLKAEIEWLKSAIMRCKSPVVFTHIDFRGSNIMVTEPNDEILICDLEYSGYGYRGFDFGTIFVEWGRAFSDYNTFYTLPTDTVLEPLIKAYIEESVQIFGTKYSDNDNNSYNQILKEAKIFCLVAFMWIIMYCIRNDENDDGMPVNKQVMLGMAEINYKNYFNLKETLSQQNIL</sequence>
<dbReference type="Gene3D" id="3.90.1200.10">
    <property type="match status" value="1"/>
</dbReference>
<proteinExistence type="inferred from homology"/>
<evidence type="ECO:0000256" key="1">
    <source>
        <dbReference type="ARBA" id="ARBA00023209"/>
    </source>
</evidence>
<name>A0A7R9LLR0_9ACAR</name>
<reference evidence="4" key="1">
    <citation type="submission" date="2020-11" db="EMBL/GenBank/DDBJ databases">
        <authorList>
            <person name="Tran Van P."/>
        </authorList>
    </citation>
    <scope>NUCLEOTIDE SEQUENCE</scope>
</reference>
<dbReference type="Proteomes" id="UP000728032">
    <property type="component" value="Unassembled WGS sequence"/>
</dbReference>
<protein>
    <submittedName>
        <fullName evidence="4">Uncharacterized protein</fullName>
    </submittedName>
</protein>
<dbReference type="OrthoDB" id="6497831at2759"/>
<dbReference type="EMBL" id="CAJPVJ010001504">
    <property type="protein sequence ID" value="CAG2164845.1"/>
    <property type="molecule type" value="Genomic_DNA"/>
</dbReference>
<accession>A0A7R9LLR0</accession>
<dbReference type="GO" id="GO:0005737">
    <property type="term" value="C:cytoplasm"/>
    <property type="evidence" value="ECO:0007669"/>
    <property type="project" value="TreeGrafter"/>
</dbReference>
<evidence type="ECO:0000313" key="4">
    <source>
        <dbReference type="EMBL" id="CAD7643934.1"/>
    </source>
</evidence>